<comment type="caution">
    <text evidence="5">The sequence shown here is derived from an EMBL/GenBank/DDBJ whole genome shotgun (WGS) entry which is preliminary data.</text>
</comment>
<dbReference type="VEuPathDB" id="MicrosporidiaDB:CWI36_3146p0010"/>
<evidence type="ECO:0000259" key="4">
    <source>
        <dbReference type="Pfam" id="PF07728"/>
    </source>
</evidence>
<dbReference type="InterPro" id="IPR027417">
    <property type="entry name" value="P-loop_NTPase"/>
</dbReference>
<dbReference type="Gene3D" id="3.40.50.300">
    <property type="entry name" value="P-loop containing nucleotide triphosphate hydrolases"/>
    <property type="match status" value="1"/>
</dbReference>
<accession>A0A4Q9KSD5</accession>
<sequence length="411" mass="46566">KDSKLEGVSNTTNPYHPVTNSTNTYHPVTKSTNTYHPINTNTNTYHPVNTYHPLTNPNAVNTPLQQYFNTLLLNLKGTVTIYNTNTFYSIKEESLELIGFKSNKKPILYENNRVFGVLPFLIEKYEKEGCYDMLEGKDNSSNNNTPLNNSISNTHNNTLLNNSTDDNTLLNNSISNNTLLNNSTDDNTLLNNSTDDNTLLNNSISNNTYFSFDNLTTLYNLRRILKGMFIRKPILLKGIPGVGKTDILKNISYKLKIPFMRINMSEQTEVEELFGTYVLTDKKLKYKLSSLSISLNNKLPSIILLDEINLTPSSVIEGVNSLLDYRREISVEGFKICNYNSFIFCSCNYEGEGRKSMPRSFIDRFVVIDMESYTEEDISKIMGCYNTSDINYSRGYNEGVNDSSSVGVNDS</sequence>
<feature type="non-terminal residue" evidence="5">
    <location>
        <position position="411"/>
    </location>
</feature>
<evidence type="ECO:0000313" key="6">
    <source>
        <dbReference type="Proteomes" id="UP000291404"/>
    </source>
</evidence>
<evidence type="ECO:0000256" key="3">
    <source>
        <dbReference type="SAM" id="MobiDB-lite"/>
    </source>
</evidence>
<dbReference type="PANTHER" id="PTHR48103">
    <property type="entry name" value="MIDASIN-RELATED"/>
    <property type="match status" value="1"/>
</dbReference>
<dbReference type="GO" id="GO:0016887">
    <property type="term" value="F:ATP hydrolysis activity"/>
    <property type="evidence" value="ECO:0007669"/>
    <property type="project" value="InterPro"/>
</dbReference>
<dbReference type="STRING" id="148818.A0A4Q9KSD5"/>
<feature type="domain" description="ATPase dynein-related AAA" evidence="4">
    <location>
        <begin position="233"/>
        <end position="365"/>
    </location>
</feature>
<dbReference type="GO" id="GO:0000055">
    <property type="term" value="P:ribosomal large subunit export from nucleus"/>
    <property type="evidence" value="ECO:0007669"/>
    <property type="project" value="TreeGrafter"/>
</dbReference>
<keyword evidence="1" id="KW-0547">Nucleotide-binding</keyword>
<dbReference type="Proteomes" id="UP000291404">
    <property type="component" value="Unassembled WGS sequence"/>
</dbReference>
<proteinExistence type="predicted"/>
<evidence type="ECO:0000256" key="2">
    <source>
        <dbReference type="ARBA" id="ARBA00022840"/>
    </source>
</evidence>
<feature type="non-terminal residue" evidence="5">
    <location>
        <position position="1"/>
    </location>
</feature>
<keyword evidence="2" id="KW-0067">ATP-binding</keyword>
<gene>
    <name evidence="5" type="ORF">CWI36_3146p0010</name>
</gene>
<dbReference type="AlphaFoldDB" id="A0A4Q9KSD5"/>
<keyword evidence="6" id="KW-1185">Reference proteome</keyword>
<name>A0A4Q9KSD5_9MICR</name>
<dbReference type="SUPFAM" id="SSF52540">
    <property type="entry name" value="P-loop containing nucleoside triphosphate hydrolases"/>
    <property type="match status" value="1"/>
</dbReference>
<dbReference type="PANTHER" id="PTHR48103:SF2">
    <property type="entry name" value="MIDASIN"/>
    <property type="match status" value="1"/>
</dbReference>
<evidence type="ECO:0000256" key="1">
    <source>
        <dbReference type="ARBA" id="ARBA00022741"/>
    </source>
</evidence>
<dbReference type="CDD" id="cd00009">
    <property type="entry name" value="AAA"/>
    <property type="match status" value="1"/>
</dbReference>
<organism evidence="5 6">
    <name type="scientific">Hamiltosporidium magnivora</name>
    <dbReference type="NCBI Taxonomy" id="148818"/>
    <lineage>
        <taxon>Eukaryota</taxon>
        <taxon>Fungi</taxon>
        <taxon>Fungi incertae sedis</taxon>
        <taxon>Microsporidia</taxon>
        <taxon>Dubosqiidae</taxon>
        <taxon>Hamiltosporidium</taxon>
    </lineage>
</organism>
<dbReference type="Pfam" id="PF07728">
    <property type="entry name" value="AAA_5"/>
    <property type="match status" value="1"/>
</dbReference>
<evidence type="ECO:0000313" key="5">
    <source>
        <dbReference type="EMBL" id="TBT97090.1"/>
    </source>
</evidence>
<dbReference type="EMBL" id="PITI01003146">
    <property type="protein sequence ID" value="TBT97090.1"/>
    <property type="molecule type" value="Genomic_DNA"/>
</dbReference>
<feature type="region of interest" description="Disordered" evidence="3">
    <location>
        <begin position="1"/>
        <end position="38"/>
    </location>
</feature>
<dbReference type="GO" id="GO:0030687">
    <property type="term" value="C:preribosome, large subunit precursor"/>
    <property type="evidence" value="ECO:0007669"/>
    <property type="project" value="TreeGrafter"/>
</dbReference>
<reference evidence="5 6" key="1">
    <citation type="submission" date="2017-12" db="EMBL/GenBank/DDBJ databases">
        <authorList>
            <person name="Pombert J.-F."/>
            <person name="Haag K.L."/>
            <person name="Ebert D."/>
        </authorList>
    </citation>
    <scope>NUCLEOTIDE SEQUENCE [LARGE SCALE GENOMIC DNA]</scope>
    <source>
        <strain evidence="5">BE-OM-2</strain>
    </source>
</reference>
<feature type="compositionally biased region" description="Polar residues" evidence="3">
    <location>
        <begin position="8"/>
        <end position="38"/>
    </location>
</feature>
<protein>
    <recommendedName>
        <fullName evidence="4">ATPase dynein-related AAA domain-containing protein</fullName>
    </recommendedName>
</protein>
<dbReference type="InterPro" id="IPR011704">
    <property type="entry name" value="ATPase_dyneun-rel_AAA"/>
</dbReference>
<dbReference type="GO" id="GO:0000027">
    <property type="term" value="P:ribosomal large subunit assembly"/>
    <property type="evidence" value="ECO:0007669"/>
    <property type="project" value="TreeGrafter"/>
</dbReference>
<dbReference type="GO" id="GO:0005524">
    <property type="term" value="F:ATP binding"/>
    <property type="evidence" value="ECO:0007669"/>
    <property type="project" value="UniProtKB-KW"/>
</dbReference>
<dbReference type="VEuPathDB" id="MicrosporidiaDB:CWI39_1822p0010"/>
<dbReference type="GO" id="GO:0005634">
    <property type="term" value="C:nucleus"/>
    <property type="evidence" value="ECO:0007669"/>
    <property type="project" value="TreeGrafter"/>
</dbReference>